<proteinExistence type="predicted"/>
<dbReference type="GO" id="GO:0005524">
    <property type="term" value="F:ATP binding"/>
    <property type="evidence" value="ECO:0007669"/>
    <property type="project" value="UniProtKB-KW"/>
</dbReference>
<dbReference type="InterPro" id="IPR051782">
    <property type="entry name" value="ABC_Transporter_VariousFunc"/>
</dbReference>
<name>A0A538UE34_UNCEI</name>
<dbReference type="EMBL" id="VBPB01000009">
    <property type="protein sequence ID" value="TMQ74161.1"/>
    <property type="molecule type" value="Genomic_DNA"/>
</dbReference>
<dbReference type="Proteomes" id="UP000319771">
    <property type="component" value="Unassembled WGS sequence"/>
</dbReference>
<dbReference type="GO" id="GO:0016887">
    <property type="term" value="F:ATP hydrolysis activity"/>
    <property type="evidence" value="ECO:0007669"/>
    <property type="project" value="InterPro"/>
</dbReference>
<dbReference type="SUPFAM" id="SSF52540">
    <property type="entry name" value="P-loop containing nucleoside triphosphate hydrolases"/>
    <property type="match status" value="1"/>
</dbReference>
<dbReference type="InterPro" id="IPR003593">
    <property type="entry name" value="AAA+_ATPase"/>
</dbReference>
<keyword evidence="3 5" id="KW-0067">ATP-binding</keyword>
<evidence type="ECO:0000256" key="2">
    <source>
        <dbReference type="ARBA" id="ARBA00022741"/>
    </source>
</evidence>
<keyword evidence="1" id="KW-0813">Transport</keyword>
<reference evidence="5 6" key="1">
    <citation type="journal article" date="2019" name="Nat. Microbiol.">
        <title>Mediterranean grassland soil C-N compound turnover is dependent on rainfall and depth, and is mediated by genomically divergent microorganisms.</title>
        <authorList>
            <person name="Diamond S."/>
            <person name="Andeer P.F."/>
            <person name="Li Z."/>
            <person name="Crits-Christoph A."/>
            <person name="Burstein D."/>
            <person name="Anantharaman K."/>
            <person name="Lane K.R."/>
            <person name="Thomas B.C."/>
            <person name="Pan C."/>
            <person name="Northen T.R."/>
            <person name="Banfield J.F."/>
        </authorList>
    </citation>
    <scope>NUCLEOTIDE SEQUENCE [LARGE SCALE GENOMIC DNA]</scope>
    <source>
        <strain evidence="5">WS_11</strain>
    </source>
</reference>
<dbReference type="Gene3D" id="3.40.50.300">
    <property type="entry name" value="P-loop containing nucleotide triphosphate hydrolases"/>
    <property type="match status" value="1"/>
</dbReference>
<evidence type="ECO:0000259" key="4">
    <source>
        <dbReference type="PROSITE" id="PS50893"/>
    </source>
</evidence>
<dbReference type="PANTHER" id="PTHR42939">
    <property type="entry name" value="ABC TRANSPORTER ATP-BINDING PROTEIN ALBC-RELATED"/>
    <property type="match status" value="1"/>
</dbReference>
<gene>
    <name evidence="5" type="ORF">E6K81_00975</name>
</gene>
<protein>
    <submittedName>
        <fullName evidence="5">ATP-binding cassette domain-containing protein</fullName>
    </submittedName>
</protein>
<dbReference type="AlphaFoldDB" id="A0A538UE34"/>
<dbReference type="Pfam" id="PF00005">
    <property type="entry name" value="ABC_tran"/>
    <property type="match status" value="1"/>
</dbReference>
<accession>A0A538UE34</accession>
<keyword evidence="2" id="KW-0547">Nucleotide-binding</keyword>
<organism evidence="5 6">
    <name type="scientific">Eiseniibacteriota bacterium</name>
    <dbReference type="NCBI Taxonomy" id="2212470"/>
    <lineage>
        <taxon>Bacteria</taxon>
        <taxon>Candidatus Eiseniibacteriota</taxon>
    </lineage>
</organism>
<evidence type="ECO:0000256" key="1">
    <source>
        <dbReference type="ARBA" id="ARBA00022448"/>
    </source>
</evidence>
<dbReference type="PROSITE" id="PS50893">
    <property type="entry name" value="ABC_TRANSPORTER_2"/>
    <property type="match status" value="1"/>
</dbReference>
<dbReference type="InterPro" id="IPR003439">
    <property type="entry name" value="ABC_transporter-like_ATP-bd"/>
</dbReference>
<sequence length="224" mass="23848">MSAALAPAGRVATVTLEAHDLAHRYGRRTGLEPVSFALAAPGVVAVTGANGSGKSTLLRVIAGLLRPSHGRLALAVEGRAVPDARRREWVGFATPELSFYDELSVAENLRFAGEARGLEGVDAAAAAALARVGLESRAHDRVPALSSGMKQRLRIAFALLLKPPVLLLDEPGSHLDDEGRATVARLVDQERPTSLVVIATNDEREWRLAEQRIELRGRGLGHPA</sequence>
<evidence type="ECO:0000313" key="5">
    <source>
        <dbReference type="EMBL" id="TMQ74161.1"/>
    </source>
</evidence>
<comment type="caution">
    <text evidence="5">The sequence shown here is derived from an EMBL/GenBank/DDBJ whole genome shotgun (WGS) entry which is preliminary data.</text>
</comment>
<dbReference type="SMART" id="SM00382">
    <property type="entry name" value="AAA"/>
    <property type="match status" value="1"/>
</dbReference>
<feature type="domain" description="ABC transporter" evidence="4">
    <location>
        <begin position="16"/>
        <end position="224"/>
    </location>
</feature>
<dbReference type="InterPro" id="IPR027417">
    <property type="entry name" value="P-loop_NTPase"/>
</dbReference>
<dbReference type="PANTHER" id="PTHR42939:SF1">
    <property type="entry name" value="ABC TRANSPORTER ATP-BINDING PROTEIN ALBC-RELATED"/>
    <property type="match status" value="1"/>
</dbReference>
<evidence type="ECO:0000256" key="3">
    <source>
        <dbReference type="ARBA" id="ARBA00022840"/>
    </source>
</evidence>
<evidence type="ECO:0000313" key="6">
    <source>
        <dbReference type="Proteomes" id="UP000319771"/>
    </source>
</evidence>